<dbReference type="InterPro" id="IPR006977">
    <property type="entry name" value="Yip1_dom"/>
</dbReference>
<feature type="transmembrane region" description="Helical" evidence="5">
    <location>
        <begin position="164"/>
        <end position="188"/>
    </location>
</feature>
<keyword evidence="2 5" id="KW-0812">Transmembrane</keyword>
<organism evidence="7 8">
    <name type="scientific">Paenibacillus spongiae</name>
    <dbReference type="NCBI Taxonomy" id="2909671"/>
    <lineage>
        <taxon>Bacteria</taxon>
        <taxon>Bacillati</taxon>
        <taxon>Bacillota</taxon>
        <taxon>Bacilli</taxon>
        <taxon>Bacillales</taxon>
        <taxon>Paenibacillaceae</taxon>
        <taxon>Paenibacillus</taxon>
    </lineage>
</organism>
<proteinExistence type="predicted"/>
<feature type="transmembrane region" description="Helical" evidence="5">
    <location>
        <begin position="103"/>
        <end position="125"/>
    </location>
</feature>
<evidence type="ECO:0000256" key="4">
    <source>
        <dbReference type="ARBA" id="ARBA00023136"/>
    </source>
</evidence>
<feature type="domain" description="Yip1" evidence="6">
    <location>
        <begin position="11"/>
        <end position="180"/>
    </location>
</feature>
<protein>
    <submittedName>
        <fullName evidence="7">YIP1 family protein</fullName>
    </submittedName>
</protein>
<feature type="transmembrane region" description="Helical" evidence="5">
    <location>
        <begin position="33"/>
        <end position="52"/>
    </location>
</feature>
<keyword evidence="8" id="KW-1185">Reference proteome</keyword>
<dbReference type="Pfam" id="PF04893">
    <property type="entry name" value="Yip1"/>
    <property type="match status" value="1"/>
</dbReference>
<name>A0ABY5SH48_9BACL</name>
<reference evidence="7" key="1">
    <citation type="submission" date="2022-01" db="EMBL/GenBank/DDBJ databases">
        <title>Paenibacillus spongiae sp. nov., isolated from marine sponge.</title>
        <authorList>
            <person name="Li Z."/>
            <person name="Zhang M."/>
        </authorList>
    </citation>
    <scope>NUCLEOTIDE SEQUENCE</scope>
    <source>
        <strain evidence="7">PHS-Z3</strain>
    </source>
</reference>
<dbReference type="EMBL" id="CP091430">
    <property type="protein sequence ID" value="UVI31983.1"/>
    <property type="molecule type" value="Genomic_DNA"/>
</dbReference>
<keyword evidence="4 5" id="KW-0472">Membrane</keyword>
<dbReference type="RefSeq" id="WP_258388043.1">
    <property type="nucleotide sequence ID" value="NZ_CP091430.1"/>
</dbReference>
<evidence type="ECO:0000256" key="1">
    <source>
        <dbReference type="ARBA" id="ARBA00004141"/>
    </source>
</evidence>
<feature type="transmembrane region" description="Helical" evidence="5">
    <location>
        <begin position="131"/>
        <end position="152"/>
    </location>
</feature>
<evidence type="ECO:0000313" key="7">
    <source>
        <dbReference type="EMBL" id="UVI31983.1"/>
    </source>
</evidence>
<dbReference type="Proteomes" id="UP001057877">
    <property type="component" value="Chromosome"/>
</dbReference>
<evidence type="ECO:0000256" key="2">
    <source>
        <dbReference type="ARBA" id="ARBA00022692"/>
    </source>
</evidence>
<evidence type="ECO:0000259" key="6">
    <source>
        <dbReference type="Pfam" id="PF04893"/>
    </source>
</evidence>
<feature type="transmembrane region" description="Helical" evidence="5">
    <location>
        <begin position="72"/>
        <end position="91"/>
    </location>
</feature>
<gene>
    <name evidence="7" type="ORF">L1F29_09270</name>
</gene>
<evidence type="ECO:0000256" key="3">
    <source>
        <dbReference type="ARBA" id="ARBA00022989"/>
    </source>
</evidence>
<accession>A0ABY5SH48</accession>
<keyword evidence="3 5" id="KW-1133">Transmembrane helix</keyword>
<comment type="subcellular location">
    <subcellularLocation>
        <location evidence="1">Membrane</location>
        <topology evidence="1">Multi-pass membrane protein</topology>
    </subcellularLocation>
</comment>
<evidence type="ECO:0000313" key="8">
    <source>
        <dbReference type="Proteomes" id="UP001057877"/>
    </source>
</evidence>
<sequence length="206" mass="24335">MKLELLAFPFRLIFRPFHCFWELKYENKGRLKIAYGILFILVIAEILRRQYAGFLVNYEDPRFLNSIDELKFIVFPFFLWCVSNWSLTALMDGEGKFTEIMMATGYAVMPLVLVYLPNTLVSNFMNGQEVAFYYFFNLIAMGWFLWLAFVGMMTIHQYTPGKTIVTMLLTVVVIGIILFLGLLFFSLIQQVIFFFQTIYREIIFWS</sequence>
<evidence type="ECO:0000256" key="5">
    <source>
        <dbReference type="SAM" id="Phobius"/>
    </source>
</evidence>